<proteinExistence type="predicted"/>
<dbReference type="PANTHER" id="PTHR45125">
    <property type="entry name" value="F21J9.4-RELATED"/>
    <property type="match status" value="1"/>
</dbReference>
<protein>
    <recommendedName>
        <fullName evidence="2">No apical meristem-associated C-terminal domain-containing protein</fullName>
    </recommendedName>
</protein>
<evidence type="ECO:0000313" key="3">
    <source>
        <dbReference type="EMBL" id="KAG0526047.1"/>
    </source>
</evidence>
<name>A0A921UBM0_SORBI</name>
<feature type="compositionally biased region" description="Basic and acidic residues" evidence="1">
    <location>
        <begin position="234"/>
        <end position="246"/>
    </location>
</feature>
<gene>
    <name evidence="3" type="ORF">BDA96_06G111500</name>
</gene>
<evidence type="ECO:0000313" key="4">
    <source>
        <dbReference type="Proteomes" id="UP000807115"/>
    </source>
</evidence>
<reference evidence="3" key="2">
    <citation type="submission" date="2020-10" db="EMBL/GenBank/DDBJ databases">
        <authorList>
            <person name="Cooper E.A."/>
            <person name="Brenton Z.W."/>
            <person name="Flinn B.S."/>
            <person name="Jenkins J."/>
            <person name="Shu S."/>
            <person name="Flowers D."/>
            <person name="Luo F."/>
            <person name="Wang Y."/>
            <person name="Xia P."/>
            <person name="Barry K."/>
            <person name="Daum C."/>
            <person name="Lipzen A."/>
            <person name="Yoshinaga Y."/>
            <person name="Schmutz J."/>
            <person name="Saski C."/>
            <person name="Vermerris W."/>
            <person name="Kresovich S."/>
        </authorList>
    </citation>
    <scope>NUCLEOTIDE SEQUENCE</scope>
</reference>
<accession>A0A921UBM0</accession>
<evidence type="ECO:0000256" key="1">
    <source>
        <dbReference type="SAM" id="MobiDB-lite"/>
    </source>
</evidence>
<reference evidence="3" key="1">
    <citation type="journal article" date="2019" name="BMC Genomics">
        <title>A new reference genome for Sorghum bicolor reveals high levels of sequence similarity between sweet and grain genotypes: implications for the genetics of sugar metabolism.</title>
        <authorList>
            <person name="Cooper E.A."/>
            <person name="Brenton Z.W."/>
            <person name="Flinn B.S."/>
            <person name="Jenkins J."/>
            <person name="Shu S."/>
            <person name="Flowers D."/>
            <person name="Luo F."/>
            <person name="Wang Y."/>
            <person name="Xia P."/>
            <person name="Barry K."/>
            <person name="Daum C."/>
            <person name="Lipzen A."/>
            <person name="Yoshinaga Y."/>
            <person name="Schmutz J."/>
            <person name="Saski C."/>
            <person name="Vermerris W."/>
            <person name="Kresovich S."/>
        </authorList>
    </citation>
    <scope>NUCLEOTIDE SEQUENCE</scope>
</reference>
<dbReference type="Pfam" id="PF14303">
    <property type="entry name" value="NAM-associated"/>
    <property type="match status" value="1"/>
</dbReference>
<dbReference type="AlphaFoldDB" id="A0A921UBM0"/>
<organism evidence="3 4">
    <name type="scientific">Sorghum bicolor</name>
    <name type="common">Sorghum</name>
    <name type="synonym">Sorghum vulgare</name>
    <dbReference type="NCBI Taxonomy" id="4558"/>
    <lineage>
        <taxon>Eukaryota</taxon>
        <taxon>Viridiplantae</taxon>
        <taxon>Streptophyta</taxon>
        <taxon>Embryophyta</taxon>
        <taxon>Tracheophyta</taxon>
        <taxon>Spermatophyta</taxon>
        <taxon>Magnoliopsida</taxon>
        <taxon>Liliopsida</taxon>
        <taxon>Poales</taxon>
        <taxon>Poaceae</taxon>
        <taxon>PACMAD clade</taxon>
        <taxon>Panicoideae</taxon>
        <taxon>Andropogonodae</taxon>
        <taxon>Andropogoneae</taxon>
        <taxon>Sorghinae</taxon>
        <taxon>Sorghum</taxon>
    </lineage>
</organism>
<dbReference type="Proteomes" id="UP000807115">
    <property type="component" value="Chromosome 6"/>
</dbReference>
<dbReference type="PANTHER" id="PTHR45125:SF51">
    <property type="entry name" value="F21J9.4-RELATED"/>
    <property type="match status" value="1"/>
</dbReference>
<dbReference type="InterPro" id="IPR029466">
    <property type="entry name" value="NAM-associated_C"/>
</dbReference>
<feature type="region of interest" description="Disordered" evidence="1">
    <location>
        <begin position="192"/>
        <end position="247"/>
    </location>
</feature>
<evidence type="ECO:0000259" key="2">
    <source>
        <dbReference type="Pfam" id="PF14303"/>
    </source>
</evidence>
<feature type="compositionally biased region" description="Low complexity" evidence="1">
    <location>
        <begin position="208"/>
        <end position="223"/>
    </location>
</feature>
<comment type="caution">
    <text evidence="3">The sequence shown here is derived from an EMBL/GenBank/DDBJ whole genome shotgun (WGS) entry which is preliminary data.</text>
</comment>
<sequence length="292" mass="33304">MENSTLYSGWLESDGVFGEQTGIDLNVTSLDDLTMPLTQGTQQTSQDLPVANDEEAVEVQTFEVDARRSAKKGLSHSKDPIHGANKKGTKFWGRIKEYFDGHKKSTISRTETSIMHRWTIIQKDVHKFCCVYDKITRRNASGATIQDMINQALTTFKGIDEENKSFTLMHCYDILKDEDKWKLRMIELSQPQQPLKKKQKTNKDSTPNNVQANNNEEVAEVAVPGDVPRKRPPGQKETKQARRGGDDACIVAFDKMWEKKEARDTERDKVREADKAFIQLEKQRLENEAKVA</sequence>
<dbReference type="EMBL" id="CM027685">
    <property type="protein sequence ID" value="KAG0526047.1"/>
    <property type="molecule type" value="Genomic_DNA"/>
</dbReference>
<feature type="domain" description="No apical meristem-associated C-terminal" evidence="2">
    <location>
        <begin position="164"/>
        <end position="286"/>
    </location>
</feature>